<evidence type="ECO:0000313" key="5">
    <source>
        <dbReference type="Proteomes" id="UP000593758"/>
    </source>
</evidence>
<accession>A0A7M1STW6</accession>
<protein>
    <submittedName>
        <fullName evidence="4">Nucleoside hydrolase</fullName>
    </submittedName>
</protein>
<dbReference type="InterPro" id="IPR023186">
    <property type="entry name" value="IUNH"/>
</dbReference>
<dbReference type="Gene3D" id="3.90.245.10">
    <property type="entry name" value="Ribonucleoside hydrolase-like"/>
    <property type="match status" value="1"/>
</dbReference>
<proteinExistence type="predicted"/>
<organism evidence="4 5">
    <name type="scientific">Ruania alkalisoli</name>
    <dbReference type="NCBI Taxonomy" id="2779775"/>
    <lineage>
        <taxon>Bacteria</taxon>
        <taxon>Bacillati</taxon>
        <taxon>Actinomycetota</taxon>
        <taxon>Actinomycetes</taxon>
        <taxon>Micrococcales</taxon>
        <taxon>Ruaniaceae</taxon>
        <taxon>Ruania</taxon>
    </lineage>
</organism>
<dbReference type="GO" id="GO:0006152">
    <property type="term" value="P:purine nucleoside catabolic process"/>
    <property type="evidence" value="ECO:0007669"/>
    <property type="project" value="TreeGrafter"/>
</dbReference>
<evidence type="ECO:0000256" key="2">
    <source>
        <dbReference type="ARBA" id="ARBA00023295"/>
    </source>
</evidence>
<feature type="domain" description="Inosine/uridine-preferring nucleoside hydrolase" evidence="3">
    <location>
        <begin position="117"/>
        <end position="250"/>
    </location>
</feature>
<name>A0A7M1STW6_9MICO</name>
<dbReference type="Pfam" id="PF01156">
    <property type="entry name" value="IU_nuc_hydro"/>
    <property type="match status" value="1"/>
</dbReference>
<reference evidence="4 5" key="1">
    <citation type="submission" date="2020-10" db="EMBL/GenBank/DDBJ databases">
        <title>Haloactinobacterium sp. RN3S43, a bacterium isolated from saline soil.</title>
        <authorList>
            <person name="Sun J.-Q."/>
        </authorList>
    </citation>
    <scope>NUCLEOTIDE SEQUENCE [LARGE SCALE GENOMIC DNA]</scope>
    <source>
        <strain evidence="4 5">RN3S43</strain>
    </source>
</reference>
<dbReference type="KEGG" id="halt:IM660_17665"/>
<dbReference type="InterPro" id="IPR001910">
    <property type="entry name" value="Inosine/uridine_hydrolase_dom"/>
</dbReference>
<dbReference type="PANTHER" id="PTHR12304">
    <property type="entry name" value="INOSINE-URIDINE PREFERRING NUCLEOSIDE HYDROLASE"/>
    <property type="match status" value="1"/>
</dbReference>
<dbReference type="GO" id="GO:0005829">
    <property type="term" value="C:cytosol"/>
    <property type="evidence" value="ECO:0007669"/>
    <property type="project" value="TreeGrafter"/>
</dbReference>
<dbReference type="InterPro" id="IPR036452">
    <property type="entry name" value="Ribo_hydro-like"/>
</dbReference>
<gene>
    <name evidence="4" type="ORF">IM660_17665</name>
</gene>
<keyword evidence="5" id="KW-1185">Reference proteome</keyword>
<dbReference type="GO" id="GO:0008477">
    <property type="term" value="F:purine nucleosidase activity"/>
    <property type="evidence" value="ECO:0007669"/>
    <property type="project" value="TreeGrafter"/>
</dbReference>
<evidence type="ECO:0000256" key="1">
    <source>
        <dbReference type="ARBA" id="ARBA00022801"/>
    </source>
</evidence>
<evidence type="ECO:0000259" key="3">
    <source>
        <dbReference type="Pfam" id="PF01156"/>
    </source>
</evidence>
<dbReference type="Proteomes" id="UP000593758">
    <property type="component" value="Chromosome"/>
</dbReference>
<keyword evidence="2" id="KW-0326">Glycosidase</keyword>
<dbReference type="SUPFAM" id="SSF53590">
    <property type="entry name" value="Nucleoside hydrolase"/>
    <property type="match status" value="1"/>
</dbReference>
<dbReference type="PANTHER" id="PTHR12304:SF4">
    <property type="entry name" value="URIDINE NUCLEOSIDASE"/>
    <property type="match status" value="1"/>
</dbReference>
<keyword evidence="1 4" id="KW-0378">Hydrolase</keyword>
<dbReference type="EMBL" id="CP063169">
    <property type="protein sequence ID" value="QOR70394.1"/>
    <property type="molecule type" value="Genomic_DNA"/>
</dbReference>
<evidence type="ECO:0000313" key="4">
    <source>
        <dbReference type="EMBL" id="QOR70394.1"/>
    </source>
</evidence>
<sequence length="344" mass="38218">MHSELNRYPGGNVASRWTIDEFPWLDRDLTGTPEARVIVDNDFAGDPDDLYHVVHHLLTPSVDTPLLVASHLAVGDRWDPSGHSAANAATVLGKTLELMGLDPADRVVTGSEVALTDRTTPQDTPAARAIIDEAMRKSDTPLYYAAGGGLTDLASAYLLEPRIADRLTLVWIGGPEYAGHAFPPDGKLDPEYNLNIDVTAAQVLFNDSTMPIWQVPRNMYRQCLVSDTELRRRVKTKGPLGEHLYQALREVALATGLLRSETYALGDQPLILLTGLQSFFQPDTTSSDYEVLPAPLVQDSGRFVPTHTGRAIRVYTRIDVRLMFEDMFLRLDEFAEWLYSDTRP</sequence>
<dbReference type="AlphaFoldDB" id="A0A7M1STW6"/>